<comment type="caution">
    <text evidence="1">The sequence shown here is derived from an EMBL/GenBank/DDBJ whole genome shotgun (WGS) entry which is preliminary data.</text>
</comment>
<sequence>MDKNKSQHYNFCHEALPTLFHSQTKGFLEYLERDGLKFLKFWWDHVGERLDDSKCSSFAGAQYELREVPEKKSRVVLVRLPTPTVNYEFYMMALVQTPEKRLPMVRLPNTRVFALEKVPTEMSESGTMFVEITPRCRMLRIKEGPKPSLQTFYNTVLKYVWKKDFGGLE</sequence>
<name>A0A0P6XLG3_9CHLR</name>
<dbReference type="RefSeq" id="WP_062158860.1">
    <property type="nucleotide sequence ID" value="NZ_DF967971.1"/>
</dbReference>
<accession>A0A0P6XLG3</accession>
<protein>
    <submittedName>
        <fullName evidence="1">Uncharacterized protein</fullName>
    </submittedName>
</protein>
<evidence type="ECO:0000313" key="1">
    <source>
        <dbReference type="EMBL" id="KPL75968.1"/>
    </source>
</evidence>
<dbReference type="OrthoDB" id="3436315at2"/>
<reference evidence="1 2" key="1">
    <citation type="submission" date="2015-07" db="EMBL/GenBank/DDBJ databases">
        <title>Draft genome of Bellilinea caldifistulae DSM 17877.</title>
        <authorList>
            <person name="Hemp J."/>
            <person name="Ward L.M."/>
            <person name="Pace L.A."/>
            <person name="Fischer W.W."/>
        </authorList>
    </citation>
    <scope>NUCLEOTIDE SEQUENCE [LARGE SCALE GENOMIC DNA]</scope>
    <source>
        <strain evidence="1 2">GOMI-1</strain>
    </source>
</reference>
<dbReference type="EMBL" id="LGHJ01000013">
    <property type="protein sequence ID" value="KPL75968.1"/>
    <property type="molecule type" value="Genomic_DNA"/>
</dbReference>
<evidence type="ECO:0000313" key="2">
    <source>
        <dbReference type="Proteomes" id="UP000050514"/>
    </source>
</evidence>
<gene>
    <name evidence="1" type="ORF">AC812_08390</name>
</gene>
<keyword evidence="2" id="KW-1185">Reference proteome</keyword>
<organism evidence="1 2">
    <name type="scientific">Bellilinea caldifistulae</name>
    <dbReference type="NCBI Taxonomy" id="360411"/>
    <lineage>
        <taxon>Bacteria</taxon>
        <taxon>Bacillati</taxon>
        <taxon>Chloroflexota</taxon>
        <taxon>Anaerolineae</taxon>
        <taxon>Anaerolineales</taxon>
        <taxon>Anaerolineaceae</taxon>
        <taxon>Bellilinea</taxon>
    </lineage>
</organism>
<dbReference type="Proteomes" id="UP000050514">
    <property type="component" value="Unassembled WGS sequence"/>
</dbReference>
<dbReference type="STRING" id="360411.AC812_08390"/>
<proteinExistence type="predicted"/>
<dbReference type="AlphaFoldDB" id="A0A0P6XLG3"/>